<feature type="region of interest" description="Disordered" evidence="1">
    <location>
        <begin position="467"/>
        <end position="510"/>
    </location>
</feature>
<sequence length="560" mass="61466">MVHARVVRRQPTGPQEPSLGFQHAARLRKKRGKSVIERFVDDRVDAVYLPRIVVGRNTGFRSTIGQAGTRNGQWIEQNQLNCTLFPVGGFPLSDVAERGRERYFANSVKRCWEDGIEFFDATAIGKLADSPYGILFFHGGVSRLAGSSRISVAVHEIPLNDIGRAAVNLETGYRALMKENRSKTGNYLRFGPKVFRVSSDGILGGPGVLESWDAGRKGINRCLLISGLLDGASGKFRNIAKFSTGEPGFDYLSDREYTPEEFSIGQPSTWQSVDEPIPVGMYEQSSSEGKRVNDDRLVPLELNAINRGLGIICRSLLTEFDQSSTDGITSNFSWRNASGRGGKQANDRRTPITILAHVFIQRSRGWRVCVGPEGCLINEIETRHAPTDDDARTETGDFYLLEVPSLRRSCWMTYRGNKEETESRKFATIPRSYRGINRKSDIHGIKLEGMPRCTPFFLAKDTISGRVTKGQKKGEPGTGRATRGDDDEGTRGSVDAASKRGPDAGAANAGSGNVFVPTGWLVKDSSEFRADENVCGGESTVGFIPDSASLIEHRSIEAAS</sequence>
<dbReference type="EMBL" id="KQ759820">
    <property type="protein sequence ID" value="OAD62728.1"/>
    <property type="molecule type" value="Genomic_DNA"/>
</dbReference>
<dbReference type="AlphaFoldDB" id="A0A310SIW7"/>
<feature type="region of interest" description="Disordered" evidence="1">
    <location>
        <begin position="1"/>
        <end position="20"/>
    </location>
</feature>
<reference evidence="2 3" key="1">
    <citation type="submission" date="2015-07" db="EMBL/GenBank/DDBJ databases">
        <title>The genome of Eufriesea mexicana.</title>
        <authorList>
            <person name="Pan H."/>
            <person name="Kapheim K."/>
        </authorList>
    </citation>
    <scope>NUCLEOTIDE SEQUENCE [LARGE SCALE GENOMIC DNA]</scope>
    <source>
        <strain evidence="2">0111107269</strain>
        <tissue evidence="2">Whole body</tissue>
    </source>
</reference>
<proteinExistence type="predicted"/>
<keyword evidence="3" id="KW-1185">Reference proteome</keyword>
<dbReference type="Proteomes" id="UP000250275">
    <property type="component" value="Unassembled WGS sequence"/>
</dbReference>
<evidence type="ECO:0000313" key="3">
    <source>
        <dbReference type="Proteomes" id="UP000250275"/>
    </source>
</evidence>
<evidence type="ECO:0000256" key="1">
    <source>
        <dbReference type="SAM" id="MobiDB-lite"/>
    </source>
</evidence>
<gene>
    <name evidence="2" type="ORF">WN48_07544</name>
</gene>
<protein>
    <submittedName>
        <fullName evidence="2">Uncharacterized protein</fullName>
    </submittedName>
</protein>
<name>A0A310SIW7_9HYME</name>
<evidence type="ECO:0000313" key="2">
    <source>
        <dbReference type="EMBL" id="OAD62728.1"/>
    </source>
</evidence>
<organism evidence="2 3">
    <name type="scientific">Eufriesea mexicana</name>
    <dbReference type="NCBI Taxonomy" id="516756"/>
    <lineage>
        <taxon>Eukaryota</taxon>
        <taxon>Metazoa</taxon>
        <taxon>Ecdysozoa</taxon>
        <taxon>Arthropoda</taxon>
        <taxon>Hexapoda</taxon>
        <taxon>Insecta</taxon>
        <taxon>Pterygota</taxon>
        <taxon>Neoptera</taxon>
        <taxon>Endopterygota</taxon>
        <taxon>Hymenoptera</taxon>
        <taxon>Apocrita</taxon>
        <taxon>Aculeata</taxon>
        <taxon>Apoidea</taxon>
        <taxon>Anthophila</taxon>
        <taxon>Apidae</taxon>
        <taxon>Eufriesea</taxon>
    </lineage>
</organism>
<accession>A0A310SIW7</accession>